<accession>A0A0K9NUT9</accession>
<organism evidence="1 2">
    <name type="scientific">Zostera marina</name>
    <name type="common">Eelgrass</name>
    <dbReference type="NCBI Taxonomy" id="29655"/>
    <lineage>
        <taxon>Eukaryota</taxon>
        <taxon>Viridiplantae</taxon>
        <taxon>Streptophyta</taxon>
        <taxon>Embryophyta</taxon>
        <taxon>Tracheophyta</taxon>
        <taxon>Spermatophyta</taxon>
        <taxon>Magnoliopsida</taxon>
        <taxon>Liliopsida</taxon>
        <taxon>Zosteraceae</taxon>
        <taxon>Zostera</taxon>
    </lineage>
</organism>
<comment type="caution">
    <text evidence="1">The sequence shown here is derived from an EMBL/GenBank/DDBJ whole genome shotgun (WGS) entry which is preliminary data.</text>
</comment>
<sequence>MRNLSSWTSHSSLALYSRSGRPSTAFFPVAETAEYSYLVGRAHQVPVSYRSYSFPIC</sequence>
<proteinExistence type="predicted"/>
<reference evidence="2" key="1">
    <citation type="journal article" date="2016" name="Nature">
        <title>The genome of the seagrass Zostera marina reveals angiosperm adaptation to the sea.</title>
        <authorList>
            <person name="Olsen J.L."/>
            <person name="Rouze P."/>
            <person name="Verhelst B."/>
            <person name="Lin Y.-C."/>
            <person name="Bayer T."/>
            <person name="Collen J."/>
            <person name="Dattolo E."/>
            <person name="De Paoli E."/>
            <person name="Dittami S."/>
            <person name="Maumus F."/>
            <person name="Michel G."/>
            <person name="Kersting A."/>
            <person name="Lauritano C."/>
            <person name="Lohaus R."/>
            <person name="Toepel M."/>
            <person name="Tonon T."/>
            <person name="Vanneste K."/>
            <person name="Amirebrahimi M."/>
            <person name="Brakel J."/>
            <person name="Bostroem C."/>
            <person name="Chovatia M."/>
            <person name="Grimwood J."/>
            <person name="Jenkins J.W."/>
            <person name="Jueterbock A."/>
            <person name="Mraz A."/>
            <person name="Stam W.T."/>
            <person name="Tice H."/>
            <person name="Bornberg-Bauer E."/>
            <person name="Green P.J."/>
            <person name="Pearson G.A."/>
            <person name="Procaccini G."/>
            <person name="Duarte C.M."/>
            <person name="Schmutz J."/>
            <person name="Reusch T.B.H."/>
            <person name="Van de Peer Y."/>
        </authorList>
    </citation>
    <scope>NUCLEOTIDE SEQUENCE [LARGE SCALE GENOMIC DNA]</scope>
    <source>
        <strain evidence="2">cv. Finnish</strain>
    </source>
</reference>
<dbReference type="Proteomes" id="UP000036987">
    <property type="component" value="Unassembled WGS sequence"/>
</dbReference>
<dbReference type="EMBL" id="LFYR01001714">
    <property type="protein sequence ID" value="KMZ59822.1"/>
    <property type="molecule type" value="Genomic_DNA"/>
</dbReference>
<evidence type="ECO:0000313" key="1">
    <source>
        <dbReference type="EMBL" id="KMZ59822.1"/>
    </source>
</evidence>
<name>A0A0K9NUT9_ZOSMR</name>
<gene>
    <name evidence="1" type="ORF">ZOSMA_64G00380</name>
</gene>
<keyword evidence="2" id="KW-1185">Reference proteome</keyword>
<protein>
    <submittedName>
        <fullName evidence="1">Uncharacterized protein</fullName>
    </submittedName>
</protein>
<evidence type="ECO:0000313" key="2">
    <source>
        <dbReference type="Proteomes" id="UP000036987"/>
    </source>
</evidence>
<dbReference type="AlphaFoldDB" id="A0A0K9NUT9"/>